<dbReference type="Proteomes" id="UP000243799">
    <property type="component" value="Unassembled WGS sequence"/>
</dbReference>
<protein>
    <submittedName>
        <fullName evidence="1">Uncharacterized protein</fullName>
    </submittedName>
</protein>
<name>A0A1I1BWF2_9PSEU</name>
<accession>A0A1I1BWF2</accession>
<dbReference type="AlphaFoldDB" id="A0A1I1BWF2"/>
<organism evidence="1 2">
    <name type="scientific">Amycolatopsis marina</name>
    <dbReference type="NCBI Taxonomy" id="490629"/>
    <lineage>
        <taxon>Bacteria</taxon>
        <taxon>Bacillati</taxon>
        <taxon>Actinomycetota</taxon>
        <taxon>Actinomycetes</taxon>
        <taxon>Pseudonocardiales</taxon>
        <taxon>Pseudonocardiaceae</taxon>
        <taxon>Amycolatopsis</taxon>
    </lineage>
</organism>
<reference evidence="2" key="1">
    <citation type="submission" date="2016-10" db="EMBL/GenBank/DDBJ databases">
        <authorList>
            <person name="Varghese N."/>
            <person name="Submissions S."/>
        </authorList>
    </citation>
    <scope>NUCLEOTIDE SEQUENCE [LARGE SCALE GENOMIC DNA]</scope>
    <source>
        <strain evidence="2">CGMCC 4.3568</strain>
    </source>
</reference>
<dbReference type="EMBL" id="FOKG01000018">
    <property type="protein sequence ID" value="SFB54621.1"/>
    <property type="molecule type" value="Genomic_DNA"/>
</dbReference>
<proteinExistence type="predicted"/>
<keyword evidence="2" id="KW-1185">Reference proteome</keyword>
<sequence>MIAIDHDLMMRVAKANKCIGEVMIEAMNAPDNRTRVLRLCELGRYLEGLSADVLAYAVALDGRVLGTRWRDVIDEQSIR</sequence>
<dbReference type="STRING" id="490629.SAMN05216266_11853"/>
<gene>
    <name evidence="1" type="ORF">SAMN05216266_11853</name>
</gene>
<evidence type="ECO:0000313" key="2">
    <source>
        <dbReference type="Proteomes" id="UP000243799"/>
    </source>
</evidence>
<evidence type="ECO:0000313" key="1">
    <source>
        <dbReference type="EMBL" id="SFB54621.1"/>
    </source>
</evidence>
<dbReference type="RefSeq" id="WP_091676226.1">
    <property type="nucleotide sequence ID" value="NZ_FOKG01000018.1"/>
</dbReference>